<proteinExistence type="predicted"/>
<feature type="domain" description="RRM" evidence="7">
    <location>
        <begin position="664"/>
        <end position="760"/>
    </location>
</feature>
<dbReference type="InterPro" id="IPR051945">
    <property type="entry name" value="RRM_MRD1_RNA_proc_ribogen"/>
</dbReference>
<accession>A0AAD9IHC1</accession>
<keyword evidence="4" id="KW-0539">Nucleus</keyword>
<keyword evidence="2" id="KW-0677">Repeat</keyword>
<dbReference type="SMART" id="SM00360">
    <property type="entry name" value="RRM"/>
    <property type="match status" value="4"/>
</dbReference>
<evidence type="ECO:0000313" key="9">
    <source>
        <dbReference type="Proteomes" id="UP001255856"/>
    </source>
</evidence>
<dbReference type="Proteomes" id="UP001255856">
    <property type="component" value="Unassembled WGS sequence"/>
</dbReference>
<dbReference type="Gene3D" id="3.30.70.330">
    <property type="match status" value="4"/>
</dbReference>
<dbReference type="PANTHER" id="PTHR48039">
    <property type="entry name" value="RNA-BINDING MOTIF PROTEIN 14B"/>
    <property type="match status" value="1"/>
</dbReference>
<feature type="compositionally biased region" description="Gly residues" evidence="6">
    <location>
        <begin position="883"/>
        <end position="892"/>
    </location>
</feature>
<feature type="region of interest" description="Disordered" evidence="6">
    <location>
        <begin position="869"/>
        <end position="991"/>
    </location>
</feature>
<feature type="compositionally biased region" description="Acidic residues" evidence="6">
    <location>
        <begin position="367"/>
        <end position="383"/>
    </location>
</feature>
<evidence type="ECO:0000313" key="8">
    <source>
        <dbReference type="EMBL" id="KAK2078293.1"/>
    </source>
</evidence>
<dbReference type="Pfam" id="PF00076">
    <property type="entry name" value="RRM_1"/>
    <property type="match status" value="3"/>
</dbReference>
<feature type="compositionally biased region" description="Acidic residues" evidence="6">
    <location>
        <begin position="404"/>
        <end position="438"/>
    </location>
</feature>
<dbReference type="InterPro" id="IPR003954">
    <property type="entry name" value="RRM_euk-type"/>
</dbReference>
<comment type="subcellular location">
    <subcellularLocation>
        <location evidence="1">Nucleus</location>
    </subcellularLocation>
</comment>
<sequence length="1027" mass="108690">MASDTGGPRTLIVKGLGPEATEESFGSFFSDLGPVLRSFLVRQGKGGPHKGFGFVQYALPEDAKRAVAKLDGKRLDGQRLKVDFANKRASAEERRAQRKPRGGEEAPGAEEGQAKPAAQAKPPPPPKRARAAIKGAMPASEKHKLVRAVAVAGPEAGDEAALRALLGAGLAEELESARALPLELYATHMLARDGCPAEGVPTRLLVFKSTPAAFRGVAALHAPAAGRWARQVSGDGLHLKRWRLVVRNLPFSATEQALREAFSKPGGFVWEVTLPRSASGRGRGFAFVGFQSMTDAQRAIAAVNGTSVAGRVVAVDWALSKSDYQQQARLATAAPEGVMQDVEDDASGDDAAPAAGPYARSSSSSSSEEEEKEDADEEDADEDAAPKDEHAMQANVLSALLGKDDEEEEVEEDDAVVEDEGALADTEEEEEDDKDTEEPAAVAAPAIVPKRTLAADGAGDIFGKSSLAAVAASVPSAPAAARPLLTKPTAGASAPADEDEASARLRRTVFVRGLPLDVLKDQVWDKFKAFGRLRACRLVMDKDTGKPKGTAFVEYWEEPGAQAAAAAARAARDARGAGVAVGGRQVDVDVALDRDGARGAAAAQQGARKEARDRRNLHLAKEGLIAEGSPAWEGMSPADQAKRRRAALERKTKLASPNFVLSPTRLNVRNVPPSWDEAQLKRAFIAAVKRRATKALPRVRHAKILREAERLDADGNPASKGIAFVEFEDHEHALCALRELNNNPDAFARDRRPIVEFAIDNVKILRAREDRAARRAAQGGGEPGGADADAPASKRQLRRERSKNARQVAEAVAVDREESAAPAALSKSQRRRLLRQKKGQEGDEQEAAPAPEQTLALDRAVDLGALRGGKGAAAAPKAPGVVLGAGRGGAKPGKGPAAKRLPDADSSTPPAKRPRAETHKVLRQPTGKALPKGNGVAKASHAAPSKVSKSGTPKPEARLAAKPQAMKRKAETDIKVTSRRAGAKKTDKGEEKLDALIADYRTKLLGGGGKSKAKQGKPGQSLKRWFE</sequence>
<feature type="compositionally biased region" description="Low complexity" evidence="6">
    <location>
        <begin position="439"/>
        <end position="449"/>
    </location>
</feature>
<dbReference type="GO" id="GO:0003729">
    <property type="term" value="F:mRNA binding"/>
    <property type="evidence" value="ECO:0007669"/>
    <property type="project" value="TreeGrafter"/>
</dbReference>
<dbReference type="InterPro" id="IPR000504">
    <property type="entry name" value="RRM_dom"/>
</dbReference>
<evidence type="ECO:0000256" key="1">
    <source>
        <dbReference type="ARBA" id="ARBA00004123"/>
    </source>
</evidence>
<keyword evidence="3 5" id="KW-0694">RNA-binding</keyword>
<name>A0AAD9IHC1_PROWI</name>
<gene>
    <name evidence="8" type="ORF">QBZ16_004162</name>
</gene>
<dbReference type="EMBL" id="JASFZW010000005">
    <property type="protein sequence ID" value="KAK2078293.1"/>
    <property type="molecule type" value="Genomic_DNA"/>
</dbReference>
<dbReference type="SUPFAM" id="SSF54928">
    <property type="entry name" value="RNA-binding domain, RBD"/>
    <property type="match status" value="3"/>
</dbReference>
<evidence type="ECO:0000256" key="6">
    <source>
        <dbReference type="SAM" id="MobiDB-lite"/>
    </source>
</evidence>
<feature type="region of interest" description="Disordered" evidence="6">
    <location>
        <begin position="342"/>
        <end position="449"/>
    </location>
</feature>
<feature type="compositionally biased region" description="Low complexity" evidence="6">
    <location>
        <begin position="109"/>
        <end position="120"/>
    </location>
</feature>
<feature type="compositionally biased region" description="Low complexity" evidence="6">
    <location>
        <begin position="872"/>
        <end position="882"/>
    </location>
</feature>
<feature type="compositionally biased region" description="Basic residues" evidence="6">
    <location>
        <begin position="828"/>
        <end position="837"/>
    </location>
</feature>
<dbReference type="AlphaFoldDB" id="A0AAD9IHC1"/>
<feature type="region of interest" description="Disordered" evidence="6">
    <location>
        <begin position="86"/>
        <end position="130"/>
    </location>
</feature>
<feature type="region of interest" description="Disordered" evidence="6">
    <location>
        <begin position="773"/>
        <end position="855"/>
    </location>
</feature>
<feature type="domain" description="RRM" evidence="7">
    <location>
        <begin position="9"/>
        <end position="87"/>
    </location>
</feature>
<evidence type="ECO:0000256" key="3">
    <source>
        <dbReference type="ARBA" id="ARBA00022884"/>
    </source>
</evidence>
<protein>
    <recommendedName>
        <fullName evidence="7">RRM domain-containing protein</fullName>
    </recommendedName>
</protein>
<evidence type="ECO:0000256" key="4">
    <source>
        <dbReference type="ARBA" id="ARBA00023242"/>
    </source>
</evidence>
<dbReference type="InterPro" id="IPR035979">
    <property type="entry name" value="RBD_domain_sf"/>
</dbReference>
<comment type="caution">
    <text evidence="8">The sequence shown here is derived from an EMBL/GenBank/DDBJ whole genome shotgun (WGS) entry which is preliminary data.</text>
</comment>
<dbReference type="PANTHER" id="PTHR48039:SF5">
    <property type="entry name" value="RNA-BINDING PROTEIN 28"/>
    <property type="match status" value="1"/>
</dbReference>
<dbReference type="CDD" id="cd12416">
    <property type="entry name" value="RRM4_RBM28_like"/>
    <property type="match status" value="1"/>
</dbReference>
<feature type="region of interest" description="Disordered" evidence="6">
    <location>
        <begin position="1004"/>
        <end position="1027"/>
    </location>
</feature>
<feature type="compositionally biased region" description="Basic and acidic residues" evidence="6">
    <location>
        <begin position="86"/>
        <end position="95"/>
    </location>
</feature>
<feature type="domain" description="RRM" evidence="7">
    <location>
        <begin position="507"/>
        <end position="593"/>
    </location>
</feature>
<feature type="domain" description="RRM" evidence="7">
    <location>
        <begin position="242"/>
        <end position="320"/>
    </location>
</feature>
<feature type="compositionally biased region" description="Low complexity" evidence="6">
    <location>
        <begin position="349"/>
        <end position="366"/>
    </location>
</feature>
<reference evidence="8" key="1">
    <citation type="submission" date="2021-01" db="EMBL/GenBank/DDBJ databases">
        <authorList>
            <person name="Eckstrom K.M.E."/>
        </authorList>
    </citation>
    <scope>NUCLEOTIDE SEQUENCE</scope>
    <source>
        <strain evidence="8">UVCC 0001</strain>
    </source>
</reference>
<dbReference type="FunFam" id="3.30.70.330:FF:000182">
    <property type="entry name" value="RNA-binding motif protein 28"/>
    <property type="match status" value="1"/>
</dbReference>
<organism evidence="8 9">
    <name type="scientific">Prototheca wickerhamii</name>
    <dbReference type="NCBI Taxonomy" id="3111"/>
    <lineage>
        <taxon>Eukaryota</taxon>
        <taxon>Viridiplantae</taxon>
        <taxon>Chlorophyta</taxon>
        <taxon>core chlorophytes</taxon>
        <taxon>Trebouxiophyceae</taxon>
        <taxon>Chlorellales</taxon>
        <taxon>Chlorellaceae</taxon>
        <taxon>Prototheca</taxon>
    </lineage>
</organism>
<dbReference type="CDD" id="cd12414">
    <property type="entry name" value="RRM2_RBM28_like"/>
    <property type="match status" value="1"/>
</dbReference>
<dbReference type="GO" id="GO:0005634">
    <property type="term" value="C:nucleus"/>
    <property type="evidence" value="ECO:0007669"/>
    <property type="project" value="UniProtKB-SubCell"/>
</dbReference>
<dbReference type="PROSITE" id="PS50102">
    <property type="entry name" value="RRM"/>
    <property type="match status" value="4"/>
</dbReference>
<keyword evidence="9" id="KW-1185">Reference proteome</keyword>
<evidence type="ECO:0000256" key="5">
    <source>
        <dbReference type="PROSITE-ProRule" id="PRU00176"/>
    </source>
</evidence>
<dbReference type="InterPro" id="IPR012677">
    <property type="entry name" value="Nucleotide-bd_a/b_plait_sf"/>
</dbReference>
<dbReference type="SMART" id="SM00361">
    <property type="entry name" value="RRM_1"/>
    <property type="match status" value="3"/>
</dbReference>
<evidence type="ECO:0000256" key="2">
    <source>
        <dbReference type="ARBA" id="ARBA00022737"/>
    </source>
</evidence>
<evidence type="ECO:0000259" key="7">
    <source>
        <dbReference type="PROSITE" id="PS50102"/>
    </source>
</evidence>